<evidence type="ECO:0000256" key="1">
    <source>
        <dbReference type="SAM" id="MobiDB-lite"/>
    </source>
</evidence>
<dbReference type="PANTHER" id="PTHR21180:SF32">
    <property type="entry name" value="ENDONUCLEASE_EXONUCLEASE_PHOSPHATASE FAMILY DOMAIN-CONTAINING PROTEIN 1"/>
    <property type="match status" value="1"/>
</dbReference>
<dbReference type="GO" id="GO:0015627">
    <property type="term" value="C:type II protein secretion system complex"/>
    <property type="evidence" value="ECO:0007669"/>
    <property type="project" value="TreeGrafter"/>
</dbReference>
<dbReference type="SUPFAM" id="SSF47781">
    <property type="entry name" value="RuvA domain 2-like"/>
    <property type="match status" value="1"/>
</dbReference>
<dbReference type="Pfam" id="PF12836">
    <property type="entry name" value="HHH_3"/>
    <property type="match status" value="1"/>
</dbReference>
<dbReference type="GO" id="GO:0003677">
    <property type="term" value="F:DNA binding"/>
    <property type="evidence" value="ECO:0007669"/>
    <property type="project" value="InterPro"/>
</dbReference>
<dbReference type="Gene3D" id="1.10.150.280">
    <property type="entry name" value="AF1531-like domain"/>
    <property type="match status" value="1"/>
</dbReference>
<gene>
    <name evidence="3" type="ORF">AVDCRST_MAG53-2147</name>
</gene>
<sequence>RGRPGAAGAPTGAAGAGTAAGQPGAATASAAGGAAAGGSSAGATVNVNQADATQLEALNGVGPAIAAKIVEWRTQNGPFKSVEDLTQVPGIGPKKLEAMRAQVVT</sequence>
<dbReference type="GO" id="GO:0015628">
    <property type="term" value="P:protein secretion by the type II secretion system"/>
    <property type="evidence" value="ECO:0007669"/>
    <property type="project" value="TreeGrafter"/>
</dbReference>
<feature type="non-terminal residue" evidence="3">
    <location>
        <position position="1"/>
    </location>
</feature>
<feature type="compositionally biased region" description="Low complexity" evidence="1">
    <location>
        <begin position="1"/>
        <end position="33"/>
    </location>
</feature>
<dbReference type="PANTHER" id="PTHR21180">
    <property type="entry name" value="ENDONUCLEASE/EXONUCLEASE/PHOSPHATASE FAMILY DOMAIN-CONTAINING PROTEIN 1"/>
    <property type="match status" value="1"/>
</dbReference>
<accession>A0A6J4SID1</accession>
<proteinExistence type="predicted"/>
<evidence type="ECO:0000259" key="2">
    <source>
        <dbReference type="SMART" id="SM00278"/>
    </source>
</evidence>
<dbReference type="NCBIfam" id="TIGR00426">
    <property type="entry name" value="competence protein ComEA helix-hairpin-helix repeat region"/>
    <property type="match status" value="1"/>
</dbReference>
<feature type="region of interest" description="Disordered" evidence="1">
    <location>
        <begin position="1"/>
        <end position="42"/>
    </location>
</feature>
<dbReference type="InterPro" id="IPR010994">
    <property type="entry name" value="RuvA_2-like"/>
</dbReference>
<dbReference type="SMART" id="SM00278">
    <property type="entry name" value="HhH1"/>
    <property type="match status" value="2"/>
</dbReference>
<dbReference type="GO" id="GO:0006281">
    <property type="term" value="P:DNA repair"/>
    <property type="evidence" value="ECO:0007669"/>
    <property type="project" value="InterPro"/>
</dbReference>
<feature type="domain" description="Helix-hairpin-helix DNA-binding motif class 1" evidence="2">
    <location>
        <begin position="53"/>
        <end position="72"/>
    </location>
</feature>
<evidence type="ECO:0000313" key="3">
    <source>
        <dbReference type="EMBL" id="CAA9496662.1"/>
    </source>
</evidence>
<dbReference type="InterPro" id="IPR003583">
    <property type="entry name" value="Hlx-hairpin-Hlx_DNA-bd_motif"/>
</dbReference>
<dbReference type="EMBL" id="CADCVR010000058">
    <property type="protein sequence ID" value="CAA9496662.1"/>
    <property type="molecule type" value="Genomic_DNA"/>
</dbReference>
<dbReference type="InterPro" id="IPR004509">
    <property type="entry name" value="Competence_ComEA_HhH"/>
</dbReference>
<feature type="domain" description="Helix-hairpin-helix DNA-binding motif class 1" evidence="2">
    <location>
        <begin position="83"/>
        <end position="102"/>
    </location>
</feature>
<name>A0A6J4SID1_9ACTN</name>
<organism evidence="3">
    <name type="scientific">uncultured Solirubrobacteraceae bacterium</name>
    <dbReference type="NCBI Taxonomy" id="1162706"/>
    <lineage>
        <taxon>Bacteria</taxon>
        <taxon>Bacillati</taxon>
        <taxon>Actinomycetota</taxon>
        <taxon>Thermoleophilia</taxon>
        <taxon>Solirubrobacterales</taxon>
        <taxon>Solirubrobacteraceae</taxon>
        <taxon>environmental samples</taxon>
    </lineage>
</organism>
<dbReference type="InterPro" id="IPR051675">
    <property type="entry name" value="Endo/Exo/Phosphatase_dom_1"/>
</dbReference>
<protein>
    <recommendedName>
        <fullName evidence="2">Helix-hairpin-helix DNA-binding motif class 1 domain-containing protein</fullName>
    </recommendedName>
</protein>
<dbReference type="AlphaFoldDB" id="A0A6J4SID1"/>
<reference evidence="3" key="1">
    <citation type="submission" date="2020-02" db="EMBL/GenBank/DDBJ databases">
        <authorList>
            <person name="Meier V. D."/>
        </authorList>
    </citation>
    <scope>NUCLEOTIDE SEQUENCE</scope>
    <source>
        <strain evidence="3">AVDCRST_MAG53</strain>
    </source>
</reference>